<feature type="transmembrane region" description="Helical" evidence="5">
    <location>
        <begin position="145"/>
        <end position="161"/>
    </location>
</feature>
<feature type="transmembrane region" description="Helical" evidence="5">
    <location>
        <begin position="168"/>
        <end position="187"/>
    </location>
</feature>
<feature type="transmembrane region" description="Helical" evidence="5">
    <location>
        <begin position="119"/>
        <end position="139"/>
    </location>
</feature>
<feature type="transmembrane region" description="Helical" evidence="5">
    <location>
        <begin position="260"/>
        <end position="283"/>
    </location>
</feature>
<dbReference type="PANTHER" id="PTHR43310">
    <property type="entry name" value="SULFATE TRANSPORTER YBAR-RELATED"/>
    <property type="match status" value="1"/>
</dbReference>
<dbReference type="InterPro" id="IPR002645">
    <property type="entry name" value="STAS_dom"/>
</dbReference>
<accession>A0ABS6JFH9</accession>
<feature type="domain" description="STAS" evidence="6">
    <location>
        <begin position="388"/>
        <end position="485"/>
    </location>
</feature>
<dbReference type="CDD" id="cd07042">
    <property type="entry name" value="STAS_SulP_like_sulfate_transporter"/>
    <property type="match status" value="1"/>
</dbReference>
<evidence type="ECO:0000256" key="2">
    <source>
        <dbReference type="ARBA" id="ARBA00022692"/>
    </source>
</evidence>
<evidence type="ECO:0000256" key="5">
    <source>
        <dbReference type="SAM" id="Phobius"/>
    </source>
</evidence>
<dbReference type="Pfam" id="PF00916">
    <property type="entry name" value="Sulfate_transp"/>
    <property type="match status" value="2"/>
</dbReference>
<evidence type="ECO:0000313" key="7">
    <source>
        <dbReference type="EMBL" id="MBU9712278.1"/>
    </source>
</evidence>
<dbReference type="InterPro" id="IPR011547">
    <property type="entry name" value="SLC26A/SulP_dom"/>
</dbReference>
<organism evidence="7 8">
    <name type="scientific">Evansella tamaricis</name>
    <dbReference type="NCBI Taxonomy" id="2069301"/>
    <lineage>
        <taxon>Bacteria</taxon>
        <taxon>Bacillati</taxon>
        <taxon>Bacillota</taxon>
        <taxon>Bacilli</taxon>
        <taxon>Bacillales</taxon>
        <taxon>Bacillaceae</taxon>
        <taxon>Evansella</taxon>
    </lineage>
</organism>
<dbReference type="Proteomes" id="UP000784880">
    <property type="component" value="Unassembled WGS sequence"/>
</dbReference>
<sequence length="485" mass="51874">MITQKLKTEWLGNIRGDILAGIVVALALIPEAIAFSIIAGVDPMVGLYASFCICLVIAFIGGRPGMISAATGAMALLMITLVADHGIEYLLAATILTGILQLLFGVFKLASFMKFIPRSVMIGFVNALAILIFTSQLQHFVGETWIMYSLVALTLVIIYLLPRFTKAVPSTLVAIIVVTAIAIFMNVEVRTVGSMGNLTQTLPIFALPNIPLNFETLAIIFPYALALAIVGLLESLLTASIVDDMTDTESDKNKESRGQGIANMLTGCFGGMAGCAMIGQSVINVKSGGRGRLSTLVAGLFLMFLIIVLGGVVVQIPMAALAGVMIMVAIGTFDWSSLRNLHKIPRTDATVMVVTVGTVVYTHDLSKGVLAGVVLSAIFFAMKISKVRVETTLESNSIKVYQINGQLFFASVTDLLKSFNFNDDVKKVIIDVSGAHLWDDSAVGAMDKIQAKYEQKEIEVVIRGLNKESSLLMDKIGGISKASGH</sequence>
<evidence type="ECO:0000259" key="6">
    <source>
        <dbReference type="PROSITE" id="PS50801"/>
    </source>
</evidence>
<dbReference type="InterPro" id="IPR052706">
    <property type="entry name" value="Membrane-Transporter-like"/>
</dbReference>
<dbReference type="PROSITE" id="PS50801">
    <property type="entry name" value="STAS"/>
    <property type="match status" value="1"/>
</dbReference>
<dbReference type="PROSITE" id="PS01130">
    <property type="entry name" value="SLC26A"/>
    <property type="match status" value="1"/>
</dbReference>
<evidence type="ECO:0000256" key="4">
    <source>
        <dbReference type="ARBA" id="ARBA00023136"/>
    </source>
</evidence>
<keyword evidence="3 5" id="KW-1133">Transmembrane helix</keyword>
<proteinExistence type="predicted"/>
<keyword evidence="4 5" id="KW-0472">Membrane</keyword>
<reference evidence="7 8" key="1">
    <citation type="submission" date="2021-06" db="EMBL/GenBank/DDBJ databases">
        <title>Bacillus sp. RD4P76, an endophyte from a halophyte.</title>
        <authorList>
            <person name="Sun J.-Q."/>
        </authorList>
    </citation>
    <scope>NUCLEOTIDE SEQUENCE [LARGE SCALE GENOMIC DNA]</scope>
    <source>
        <strain evidence="7 8">CGMCC 1.15917</strain>
    </source>
</reference>
<feature type="transmembrane region" description="Helical" evidence="5">
    <location>
        <begin position="295"/>
        <end position="314"/>
    </location>
</feature>
<gene>
    <name evidence="7" type="ORF">KS419_11045</name>
</gene>
<feature type="transmembrane region" description="Helical" evidence="5">
    <location>
        <begin position="217"/>
        <end position="239"/>
    </location>
</feature>
<dbReference type="RefSeq" id="WP_217066465.1">
    <property type="nucleotide sequence ID" value="NZ_JAHQCS010000096.1"/>
</dbReference>
<protein>
    <submittedName>
        <fullName evidence="7">SulP family inorganic anion transporter</fullName>
    </submittedName>
</protein>
<name>A0ABS6JFH9_9BACI</name>
<feature type="transmembrane region" description="Helical" evidence="5">
    <location>
        <begin position="18"/>
        <end position="39"/>
    </location>
</feature>
<feature type="transmembrane region" description="Helical" evidence="5">
    <location>
        <begin position="45"/>
        <end position="61"/>
    </location>
</feature>
<dbReference type="EMBL" id="JAHQCS010000096">
    <property type="protein sequence ID" value="MBU9712278.1"/>
    <property type="molecule type" value="Genomic_DNA"/>
</dbReference>
<feature type="transmembrane region" description="Helical" evidence="5">
    <location>
        <begin position="89"/>
        <end position="107"/>
    </location>
</feature>
<evidence type="ECO:0000313" key="8">
    <source>
        <dbReference type="Proteomes" id="UP000784880"/>
    </source>
</evidence>
<keyword evidence="2 5" id="KW-0812">Transmembrane</keyword>
<dbReference type="PANTHER" id="PTHR43310:SF1">
    <property type="entry name" value="SULFATE TRANSPORTER YBAR-RELATED"/>
    <property type="match status" value="1"/>
</dbReference>
<evidence type="ECO:0000256" key="3">
    <source>
        <dbReference type="ARBA" id="ARBA00022989"/>
    </source>
</evidence>
<dbReference type="InterPro" id="IPR018045">
    <property type="entry name" value="S04_transporter_CS"/>
</dbReference>
<comment type="subcellular location">
    <subcellularLocation>
        <location evidence="1">Membrane</location>
        <topology evidence="1">Multi-pass membrane protein</topology>
    </subcellularLocation>
</comment>
<dbReference type="Pfam" id="PF01740">
    <property type="entry name" value="STAS"/>
    <property type="match status" value="1"/>
</dbReference>
<feature type="transmembrane region" description="Helical" evidence="5">
    <location>
        <begin position="365"/>
        <end position="382"/>
    </location>
</feature>
<feature type="transmembrane region" description="Helical" evidence="5">
    <location>
        <begin position="319"/>
        <end position="338"/>
    </location>
</feature>
<keyword evidence="8" id="KW-1185">Reference proteome</keyword>
<comment type="caution">
    <text evidence="7">The sequence shown here is derived from an EMBL/GenBank/DDBJ whole genome shotgun (WGS) entry which is preliminary data.</text>
</comment>
<evidence type="ECO:0000256" key="1">
    <source>
        <dbReference type="ARBA" id="ARBA00004141"/>
    </source>
</evidence>